<dbReference type="InterPro" id="IPR017736">
    <property type="entry name" value="Glyco_hydro_1_beta-glucosidase"/>
</dbReference>
<reference evidence="10 11" key="1">
    <citation type="submission" date="2023-07" db="EMBL/GenBank/DDBJ databases">
        <title>Sorghum-associated microbial communities from plants grown in Nebraska, USA.</title>
        <authorList>
            <person name="Schachtman D."/>
        </authorList>
    </citation>
    <scope>NUCLEOTIDE SEQUENCE [LARGE SCALE GENOMIC DNA]</scope>
    <source>
        <strain evidence="10 11">DS1027</strain>
    </source>
</reference>
<dbReference type="Gene3D" id="3.20.20.80">
    <property type="entry name" value="Glycosidases"/>
    <property type="match status" value="1"/>
</dbReference>
<evidence type="ECO:0000256" key="4">
    <source>
        <dbReference type="ARBA" id="ARBA00022801"/>
    </source>
</evidence>
<dbReference type="InterPro" id="IPR017853">
    <property type="entry name" value="GH"/>
</dbReference>
<dbReference type="PANTHER" id="PTHR10353:SF36">
    <property type="entry name" value="LP05116P"/>
    <property type="match status" value="1"/>
</dbReference>
<dbReference type="EC" id="3.2.1.21" evidence="3 9"/>
<evidence type="ECO:0000256" key="7">
    <source>
        <dbReference type="ARBA" id="ARBA00023295"/>
    </source>
</evidence>
<organism evidence="10 11">
    <name type="scientific">Novosphingobium capsulatum</name>
    <dbReference type="NCBI Taxonomy" id="13688"/>
    <lineage>
        <taxon>Bacteria</taxon>
        <taxon>Pseudomonadati</taxon>
        <taxon>Pseudomonadota</taxon>
        <taxon>Alphaproteobacteria</taxon>
        <taxon>Sphingomonadales</taxon>
        <taxon>Sphingomonadaceae</taxon>
        <taxon>Novosphingobium</taxon>
    </lineage>
</organism>
<evidence type="ECO:0000256" key="2">
    <source>
        <dbReference type="ARBA" id="ARBA00010838"/>
    </source>
</evidence>
<proteinExistence type="inferred from homology"/>
<comment type="catalytic activity">
    <reaction evidence="1 9">
        <text>Hydrolysis of terminal, non-reducing beta-D-glucosyl residues with release of beta-D-glucose.</text>
        <dbReference type="EC" id="3.2.1.21"/>
    </reaction>
</comment>
<keyword evidence="6" id="KW-0119">Carbohydrate metabolism</keyword>
<dbReference type="Proteomes" id="UP001184150">
    <property type="component" value="Unassembled WGS sequence"/>
</dbReference>
<keyword evidence="11" id="KW-1185">Reference proteome</keyword>
<keyword evidence="8" id="KW-0624">Polysaccharide degradation</keyword>
<evidence type="ECO:0000256" key="9">
    <source>
        <dbReference type="RuleBase" id="RU361175"/>
    </source>
</evidence>
<keyword evidence="4 9" id="KW-0378">Hydrolase</keyword>
<comment type="caution">
    <text evidence="10">The sequence shown here is derived from an EMBL/GenBank/DDBJ whole genome shotgun (WGS) entry which is preliminary data.</text>
</comment>
<gene>
    <name evidence="10" type="ORF">J2792_001912</name>
</gene>
<keyword evidence="7 9" id="KW-0326">Glycosidase</keyword>
<dbReference type="NCBIfam" id="TIGR03356">
    <property type="entry name" value="BGL"/>
    <property type="match status" value="1"/>
</dbReference>
<keyword evidence="5" id="KW-0136">Cellulose degradation</keyword>
<dbReference type="InterPro" id="IPR001360">
    <property type="entry name" value="Glyco_hydro_1"/>
</dbReference>
<dbReference type="RefSeq" id="WP_062786560.1">
    <property type="nucleotide sequence ID" value="NZ_CP140001.1"/>
</dbReference>
<dbReference type="PRINTS" id="PR00131">
    <property type="entry name" value="GLHYDRLASE1"/>
</dbReference>
<dbReference type="PANTHER" id="PTHR10353">
    <property type="entry name" value="GLYCOSYL HYDROLASE"/>
    <property type="match status" value="1"/>
</dbReference>
<name>A0ABU1ML15_9SPHN</name>
<sequence length="489" mass="53372">MSRISRRDLGRGLGVAALGASIGGTHPVLAQTATAAGTAAGAGDDLAFPADFAWGCATAAYQIEGAVKEDGRGPTNWDIFSHTPGKVAHGDTGDVACDSYHRYPEDIALMKALGVKAYRFSVAWSRIFPEGKGKPNAKGLDYYNRLVDGLLAAGITPHVTLFHWDLPAALPGGWQNRDTALAFADYAGFMAGKLTDRVKHVMTVNELRCFTDLSYMTGGKAPGLKLPMGEVNQVRHHGVLAHGLGVQAIRAHARPGTQVGLADNATIFVPALETPEHIDAVKRAVREENAMFLTAIMEGRYIDSYLAAQGKDAPKVQAGDMAAIGSPLDFVSVNIYTGNTVRADASKPGGYEILPHLPQSPRMASPWLYVTPEVMYWGLRTINELWKPKALYISENGCSADDAVAADGKVYDADRVMYLRNYLTHLQRATREGLPVKGYFLWSLMDNFEWEDGYTKLFGIHHVDFATQKRTPKMSADWYREVIRTNRLV</sequence>
<comment type="similarity">
    <text evidence="2 9">Belongs to the glycosyl hydrolase 1 family.</text>
</comment>
<dbReference type="EMBL" id="JAVDRD010000004">
    <property type="protein sequence ID" value="MDR6511040.1"/>
    <property type="molecule type" value="Genomic_DNA"/>
</dbReference>
<evidence type="ECO:0000256" key="5">
    <source>
        <dbReference type="ARBA" id="ARBA00023001"/>
    </source>
</evidence>
<dbReference type="PROSITE" id="PS51318">
    <property type="entry name" value="TAT"/>
    <property type="match status" value="1"/>
</dbReference>
<dbReference type="GO" id="GO:0008422">
    <property type="term" value="F:beta-glucosidase activity"/>
    <property type="evidence" value="ECO:0007669"/>
    <property type="project" value="UniProtKB-EC"/>
</dbReference>
<evidence type="ECO:0000313" key="10">
    <source>
        <dbReference type="EMBL" id="MDR6511040.1"/>
    </source>
</evidence>
<protein>
    <recommendedName>
        <fullName evidence="3 9">Beta-glucosidase</fullName>
        <ecNumber evidence="3 9">3.2.1.21</ecNumber>
    </recommendedName>
</protein>
<dbReference type="InterPro" id="IPR006311">
    <property type="entry name" value="TAT_signal"/>
</dbReference>
<evidence type="ECO:0000256" key="8">
    <source>
        <dbReference type="ARBA" id="ARBA00023326"/>
    </source>
</evidence>
<evidence type="ECO:0000256" key="1">
    <source>
        <dbReference type="ARBA" id="ARBA00000448"/>
    </source>
</evidence>
<dbReference type="PROSITE" id="PS00653">
    <property type="entry name" value="GLYCOSYL_HYDROL_F1_2"/>
    <property type="match status" value="1"/>
</dbReference>
<evidence type="ECO:0000256" key="3">
    <source>
        <dbReference type="ARBA" id="ARBA00012744"/>
    </source>
</evidence>
<dbReference type="Pfam" id="PF00232">
    <property type="entry name" value="Glyco_hydro_1"/>
    <property type="match status" value="1"/>
</dbReference>
<dbReference type="SUPFAM" id="SSF51445">
    <property type="entry name" value="(Trans)glycosidases"/>
    <property type="match status" value="1"/>
</dbReference>
<accession>A0ABU1ML15</accession>
<dbReference type="InterPro" id="IPR033132">
    <property type="entry name" value="GH_1_N_CS"/>
</dbReference>
<evidence type="ECO:0000313" key="11">
    <source>
        <dbReference type="Proteomes" id="UP001184150"/>
    </source>
</evidence>
<evidence type="ECO:0000256" key="6">
    <source>
        <dbReference type="ARBA" id="ARBA00023277"/>
    </source>
</evidence>